<feature type="short sequence motif" description="VHIID" evidence="3">
    <location>
        <begin position="321"/>
        <end position="325"/>
    </location>
</feature>
<dbReference type="PROSITE" id="PS50985">
    <property type="entry name" value="GRAS"/>
    <property type="match status" value="1"/>
</dbReference>
<reference evidence="5 6" key="1">
    <citation type="submission" date="2024-01" db="EMBL/GenBank/DDBJ databases">
        <title>Genome assemblies of Stephania.</title>
        <authorList>
            <person name="Yang L."/>
        </authorList>
    </citation>
    <scope>NUCLEOTIDE SEQUENCE [LARGE SCALE GENOMIC DNA]</scope>
    <source>
        <strain evidence="5">QJT</strain>
        <tissue evidence="5">Leaf</tissue>
    </source>
</reference>
<keyword evidence="2" id="KW-0804">Transcription</keyword>
<comment type="caution">
    <text evidence="3">Lacks conserved residue(s) required for the propagation of feature annotation.</text>
</comment>
<dbReference type="InterPro" id="IPR005202">
    <property type="entry name" value="TF_GRAS"/>
</dbReference>
<evidence type="ECO:0000313" key="5">
    <source>
        <dbReference type="EMBL" id="KAK9129936.1"/>
    </source>
</evidence>
<keyword evidence="1" id="KW-0805">Transcription regulation</keyword>
<protein>
    <recommendedName>
        <fullName evidence="7">Scarecrow-like protein 15</fullName>
    </recommendedName>
</protein>
<proteinExistence type="inferred from homology"/>
<dbReference type="Proteomes" id="UP001417504">
    <property type="component" value="Unassembled WGS sequence"/>
</dbReference>
<feature type="region of interest" description="Disordered" evidence="4">
    <location>
        <begin position="29"/>
        <end position="48"/>
    </location>
</feature>
<keyword evidence="6" id="KW-1185">Reference proteome</keyword>
<name>A0AAP0J9E6_9MAGN</name>
<feature type="region of interest" description="Disordered" evidence="4">
    <location>
        <begin position="114"/>
        <end position="162"/>
    </location>
</feature>
<accession>A0AAP0J9E6</accession>
<evidence type="ECO:0000256" key="1">
    <source>
        <dbReference type="ARBA" id="ARBA00023015"/>
    </source>
</evidence>
<sequence>MRSPLANPNNHHHQQQVCLSSKPPISAATATTAATTPTNSSSLSNNSTTQFCYEPTSVLDLRRSPSPVLGGGGGGTHFPALSDEQCWVDLDHPHHLLMEDWDPNYSMTLGFEDHHHHHHHQDSFKTLPQSQSQSQSQSQFLDSPNPILPTNPSPNFMLTPQPQPPFLLGHDDFVPSNPQFINFSNPNTTNFNYQDFESTNSNSATSTVFDRLIRAAEAVESNDLHLAQVILARLNQNQNQSQQQQQAEKPLLRSALLFKEALQSLLLSGSTISSSSSSSSTDTIEKIRAYKSFSEVSPITMFANFTANQALLETLDSATSLHIIDFDIGLGGHWSSFIQELATKSTSPNLRITAVVSESSSLEANLVRDNLRQFAHHLGIPFHIDFLFFRSSSFDLLHLFNSLRILNSDILAVNLSPSIFRHLPAPADFLRFLRRLSPRITLFVDSDGWRDASSSSGAAGGPHSFRRNFVNGVQFYSLLLDSLDAVSNGNIELVRRIERFLIQPRVCAALSALAGGCVLPWREMFSAAGMSPVPFSHFTEAQAEWLVRRTQLRNFHVATRQGEMLLCWHGSLLLSTSVWRC</sequence>
<evidence type="ECO:0000256" key="3">
    <source>
        <dbReference type="PROSITE-ProRule" id="PRU01191"/>
    </source>
</evidence>
<dbReference type="AlphaFoldDB" id="A0AAP0J9E6"/>
<evidence type="ECO:0000256" key="2">
    <source>
        <dbReference type="ARBA" id="ARBA00023163"/>
    </source>
</evidence>
<comment type="caution">
    <text evidence="5">The sequence shown here is derived from an EMBL/GenBank/DDBJ whole genome shotgun (WGS) entry which is preliminary data.</text>
</comment>
<feature type="region of interest" description="Leucine repeat II (LRII)" evidence="3">
    <location>
        <begin position="366"/>
        <end position="398"/>
    </location>
</feature>
<evidence type="ECO:0000313" key="6">
    <source>
        <dbReference type="Proteomes" id="UP001417504"/>
    </source>
</evidence>
<comment type="similarity">
    <text evidence="3">Belongs to the GRAS family.</text>
</comment>
<dbReference type="Pfam" id="PF03514">
    <property type="entry name" value="GRAS"/>
    <property type="match status" value="1"/>
</dbReference>
<organism evidence="5 6">
    <name type="scientific">Stephania japonica</name>
    <dbReference type="NCBI Taxonomy" id="461633"/>
    <lineage>
        <taxon>Eukaryota</taxon>
        <taxon>Viridiplantae</taxon>
        <taxon>Streptophyta</taxon>
        <taxon>Embryophyta</taxon>
        <taxon>Tracheophyta</taxon>
        <taxon>Spermatophyta</taxon>
        <taxon>Magnoliopsida</taxon>
        <taxon>Ranunculales</taxon>
        <taxon>Menispermaceae</taxon>
        <taxon>Menispermoideae</taxon>
        <taxon>Cissampelideae</taxon>
        <taxon>Stephania</taxon>
    </lineage>
</organism>
<feature type="region of interest" description="SAW" evidence="3">
    <location>
        <begin position="511"/>
        <end position="580"/>
    </location>
</feature>
<evidence type="ECO:0008006" key="7">
    <source>
        <dbReference type="Google" id="ProtNLM"/>
    </source>
</evidence>
<dbReference type="EMBL" id="JBBNAE010000004">
    <property type="protein sequence ID" value="KAK9129936.1"/>
    <property type="molecule type" value="Genomic_DNA"/>
</dbReference>
<evidence type="ECO:0000256" key="4">
    <source>
        <dbReference type="SAM" id="MobiDB-lite"/>
    </source>
</evidence>
<feature type="compositionally biased region" description="Low complexity" evidence="4">
    <location>
        <begin position="129"/>
        <end position="139"/>
    </location>
</feature>
<gene>
    <name evidence="5" type="ORF">Sjap_010423</name>
</gene>
<dbReference type="PANTHER" id="PTHR31636">
    <property type="entry name" value="OSJNBA0084A10.13 PROTEIN-RELATED"/>
    <property type="match status" value="1"/>
</dbReference>